<feature type="active site" description="Proton acceptor" evidence="2">
    <location>
        <position position="125"/>
    </location>
</feature>
<dbReference type="GO" id="GO:0004113">
    <property type="term" value="F:2',3'-cyclic-nucleotide 3'-phosphodiesterase activity"/>
    <property type="evidence" value="ECO:0007669"/>
    <property type="project" value="InterPro"/>
</dbReference>
<feature type="short sequence motif" description="HXTX 1" evidence="2">
    <location>
        <begin position="42"/>
        <end position="45"/>
    </location>
</feature>
<dbReference type="Gene3D" id="3.90.1140.10">
    <property type="entry name" value="Cyclic phosphodiesterase"/>
    <property type="match status" value="1"/>
</dbReference>
<comment type="function">
    <text evidence="2">Hydrolyzes RNA 2',3'-cyclic phosphodiester to an RNA 2'-phosphomonoester.</text>
</comment>
<organism evidence="3 4">
    <name type="scientific">Pseudomonas abyssi</name>
    <dbReference type="NCBI Taxonomy" id="170540"/>
    <lineage>
        <taxon>Bacteria</taxon>
        <taxon>Pseudomonadati</taxon>
        <taxon>Pseudomonadota</taxon>
        <taxon>Gammaproteobacteria</taxon>
        <taxon>Pseudomonadales</taxon>
        <taxon>Pseudomonadaceae</taxon>
        <taxon>Pseudomonas</taxon>
    </lineage>
</organism>
<dbReference type="EMBL" id="NTMR01000027">
    <property type="protein sequence ID" value="PBK02916.1"/>
    <property type="molecule type" value="Genomic_DNA"/>
</dbReference>
<accession>A0A2A3MDK4</accession>
<dbReference type="InterPro" id="IPR009097">
    <property type="entry name" value="Cyclic_Pdiesterase"/>
</dbReference>
<evidence type="ECO:0000256" key="2">
    <source>
        <dbReference type="HAMAP-Rule" id="MF_01940"/>
    </source>
</evidence>
<keyword evidence="1 2" id="KW-0378">Hydrolase</keyword>
<dbReference type="GO" id="GO:0008664">
    <property type="term" value="F:RNA 2',3'-cyclic 3'-phosphodiesterase activity"/>
    <property type="evidence" value="ECO:0007669"/>
    <property type="project" value="UniProtKB-EC"/>
</dbReference>
<dbReference type="PANTHER" id="PTHR35561:SF1">
    <property type="entry name" value="RNA 2',3'-CYCLIC PHOSPHODIESTERASE"/>
    <property type="match status" value="1"/>
</dbReference>
<evidence type="ECO:0000313" key="3">
    <source>
        <dbReference type="EMBL" id="PBK02916.1"/>
    </source>
</evidence>
<dbReference type="Proteomes" id="UP000242313">
    <property type="component" value="Unassembled WGS sequence"/>
</dbReference>
<dbReference type="NCBIfam" id="TIGR02258">
    <property type="entry name" value="2_5_ligase"/>
    <property type="match status" value="1"/>
</dbReference>
<dbReference type="SUPFAM" id="SSF55144">
    <property type="entry name" value="LigT-like"/>
    <property type="match status" value="1"/>
</dbReference>
<comment type="similarity">
    <text evidence="2">Belongs to the 2H phosphoesterase superfamily. ThpR family.</text>
</comment>
<comment type="catalytic activity">
    <reaction evidence="2">
        <text>a 3'-end 2',3'-cyclophospho-ribonucleotide-RNA + H2O = a 3'-end 2'-phospho-ribonucleotide-RNA + H(+)</text>
        <dbReference type="Rhea" id="RHEA:11828"/>
        <dbReference type="Rhea" id="RHEA-COMP:10464"/>
        <dbReference type="Rhea" id="RHEA-COMP:17353"/>
        <dbReference type="ChEBI" id="CHEBI:15377"/>
        <dbReference type="ChEBI" id="CHEBI:15378"/>
        <dbReference type="ChEBI" id="CHEBI:83064"/>
        <dbReference type="ChEBI" id="CHEBI:173113"/>
        <dbReference type="EC" id="3.1.4.58"/>
    </reaction>
</comment>
<comment type="caution">
    <text evidence="3">The sequence shown here is derived from an EMBL/GenBank/DDBJ whole genome shotgun (WGS) entry which is preliminary data.</text>
</comment>
<evidence type="ECO:0000256" key="1">
    <source>
        <dbReference type="ARBA" id="ARBA00022801"/>
    </source>
</evidence>
<dbReference type="EC" id="3.1.4.58" evidence="2"/>
<proteinExistence type="inferred from homology"/>
<dbReference type="PANTHER" id="PTHR35561">
    <property type="entry name" value="RNA 2',3'-CYCLIC PHOSPHODIESTERASE"/>
    <property type="match status" value="1"/>
</dbReference>
<gene>
    <name evidence="3" type="ORF">CNQ84_17370</name>
</gene>
<dbReference type="Pfam" id="PF13563">
    <property type="entry name" value="2_5_RNA_ligase2"/>
    <property type="match status" value="1"/>
</dbReference>
<reference evidence="3 4" key="1">
    <citation type="submission" date="2017-09" db="EMBL/GenBank/DDBJ databases">
        <title>Pseudomonas abyssi sp. nov. isolated from Abyssopelagic Water.</title>
        <authorList>
            <person name="Wei Y."/>
        </authorList>
    </citation>
    <scope>NUCLEOTIDE SEQUENCE [LARGE SCALE GENOMIC DNA]</scope>
    <source>
        <strain evidence="3 4">MT5</strain>
    </source>
</reference>
<feature type="short sequence motif" description="HXTX 2" evidence="2">
    <location>
        <begin position="125"/>
        <end position="128"/>
    </location>
</feature>
<feature type="active site" description="Proton donor" evidence="2">
    <location>
        <position position="42"/>
    </location>
</feature>
<dbReference type="HAMAP" id="MF_01940">
    <property type="entry name" value="RNA_CPDase"/>
    <property type="match status" value="1"/>
</dbReference>
<dbReference type="InterPro" id="IPR004175">
    <property type="entry name" value="RNA_CPDase"/>
</dbReference>
<evidence type="ECO:0000313" key="4">
    <source>
        <dbReference type="Proteomes" id="UP000242313"/>
    </source>
</evidence>
<sequence length="182" mass="19478">MQRGAMPRLFIGLELPAAQAQALLALAEPGPGLRWQSAAQLHLTVRFIGELGEEQAEHLAAALSALQAPAFELQIGGVGYFGSPQRPRILWAGVVAPAPLQALREQVDPLILPWCAVDPQPFVPHVTLARCGSECASLQPFLLAQRGLRLAPWLVSAVCLFASEAGQGGSRYSVLARYPLEI</sequence>
<name>A0A2A3MDK4_9PSED</name>
<protein>
    <recommendedName>
        <fullName evidence="2">RNA 2',3'-cyclic phosphodiesterase</fullName>
        <shortName evidence="2">RNA 2',3'-CPDase</shortName>
        <ecNumber evidence="2">3.1.4.58</ecNumber>
    </recommendedName>
</protein>
<dbReference type="AlphaFoldDB" id="A0A2A3MDK4"/>
<keyword evidence="4" id="KW-1185">Reference proteome</keyword>